<sequence>MSHVLVVGNGPASHRLVERLRHHGHRGQITVLGAETLPAYNRVLLSSVLDRTLDADAVTLPDAPRDVRIRLGVTVTEIDRQRRLVRGDDGVVHSYDDLVLATGATTRVPPVPGLADEYGHLPRGVTALRTLHDCDRLSHQLTGGGHAVVLGGGVLGVEAAYGLAADGNAVTLVHPGTHPMDRQLDVAGGRLLADHLRAIGIDLRLGRGVTNYTEGSVRLDDGECLDTEALVLCTGVTPATELADQAGLAVNRGVVVDDHMRTDDPHVHAIGDCVEHGGQVPGLIAPAWDQADVLARVLTGADATARYVPASTVTRLKARGIDLVSIGAATPCADPDIERVTMSDPARGRYATLTLRDERVDGAVLIGFPDAIATISRLHDERRTVPWDRLGLVLGTGGPARTEPADLAQDSVVCRCNTVSKRALADAWQAGSRDVATLAEATRATTGCGGCADDIRALCRAWVADGAFPEQNTGEEGAA</sequence>
<dbReference type="InterPro" id="IPR041575">
    <property type="entry name" value="Rubredoxin_C"/>
</dbReference>
<dbReference type="KEGG" id="sace:GIY23_10380"/>
<dbReference type="RefSeq" id="WP_154076465.1">
    <property type="nucleotide sequence ID" value="NZ_CP045929.1"/>
</dbReference>
<dbReference type="SUPFAM" id="SSF51905">
    <property type="entry name" value="FAD/NAD(P)-binding domain"/>
    <property type="match status" value="1"/>
</dbReference>
<dbReference type="PRINTS" id="PR00411">
    <property type="entry name" value="PNDRDTASEI"/>
</dbReference>
<evidence type="ECO:0000256" key="2">
    <source>
        <dbReference type="ARBA" id="ARBA00022630"/>
    </source>
</evidence>
<reference evidence="8" key="1">
    <citation type="submission" date="2019-11" db="EMBL/GenBank/DDBJ databases">
        <title>The complete genome sequence of Saccharopolyspora sp. E2A.</title>
        <authorList>
            <person name="Zhang G."/>
        </authorList>
    </citation>
    <scope>NUCLEOTIDE SEQUENCE [LARGE SCALE GENOMIC DNA]</scope>
    <source>
        <strain evidence="8">E2A</strain>
    </source>
</reference>
<dbReference type="Proteomes" id="UP000371041">
    <property type="component" value="Chromosome"/>
</dbReference>
<accession>A0A5Q3Q5X6</accession>
<feature type="domain" description="BFD-like [2Fe-2S]-binding" evidence="4">
    <location>
        <begin position="412"/>
        <end position="458"/>
    </location>
</feature>
<keyword evidence="3" id="KW-0274">FAD</keyword>
<evidence type="ECO:0000256" key="3">
    <source>
        <dbReference type="ARBA" id="ARBA00022827"/>
    </source>
</evidence>
<dbReference type="AlphaFoldDB" id="A0A5Q3Q5X6"/>
<evidence type="ECO:0000313" key="7">
    <source>
        <dbReference type="EMBL" id="QGK69872.1"/>
    </source>
</evidence>
<feature type="domain" description="FAD/NAD(P)-binding" evidence="5">
    <location>
        <begin position="3"/>
        <end position="291"/>
    </location>
</feature>
<organism evidence="7 8">
    <name type="scientific">Allosaccharopolyspora coralli</name>
    <dbReference type="NCBI Taxonomy" id="2665642"/>
    <lineage>
        <taxon>Bacteria</taxon>
        <taxon>Bacillati</taxon>
        <taxon>Actinomycetota</taxon>
        <taxon>Actinomycetes</taxon>
        <taxon>Pseudonocardiales</taxon>
        <taxon>Pseudonocardiaceae</taxon>
        <taxon>Allosaccharopolyspora</taxon>
    </lineage>
</organism>
<dbReference type="Gene3D" id="1.10.10.1100">
    <property type="entry name" value="BFD-like [2Fe-2S]-binding domain"/>
    <property type="match status" value="1"/>
</dbReference>
<dbReference type="InterPro" id="IPR050260">
    <property type="entry name" value="FAD-bd_OxRdtase"/>
</dbReference>
<dbReference type="EMBL" id="CP045929">
    <property type="protein sequence ID" value="QGK69872.1"/>
    <property type="molecule type" value="Genomic_DNA"/>
</dbReference>
<proteinExistence type="predicted"/>
<dbReference type="InterPro" id="IPR036188">
    <property type="entry name" value="FAD/NAD-bd_sf"/>
</dbReference>
<dbReference type="Gene3D" id="3.30.390.30">
    <property type="match status" value="1"/>
</dbReference>
<dbReference type="GO" id="GO:0016491">
    <property type="term" value="F:oxidoreductase activity"/>
    <property type="evidence" value="ECO:0007669"/>
    <property type="project" value="InterPro"/>
</dbReference>
<dbReference type="Pfam" id="PF18267">
    <property type="entry name" value="Rubredoxin_C"/>
    <property type="match status" value="1"/>
</dbReference>
<gene>
    <name evidence="7" type="ORF">GIY23_10380</name>
</gene>
<evidence type="ECO:0000259" key="4">
    <source>
        <dbReference type="Pfam" id="PF04324"/>
    </source>
</evidence>
<evidence type="ECO:0000259" key="5">
    <source>
        <dbReference type="Pfam" id="PF07992"/>
    </source>
</evidence>
<dbReference type="PANTHER" id="PTHR43429:SF3">
    <property type="entry name" value="NITRITE REDUCTASE [NAD(P)H]"/>
    <property type="match status" value="1"/>
</dbReference>
<dbReference type="InterPro" id="IPR041854">
    <property type="entry name" value="BFD-like_2Fe2S-bd_dom_sf"/>
</dbReference>
<keyword evidence="2" id="KW-0285">Flavoprotein</keyword>
<dbReference type="Pfam" id="PF04324">
    <property type="entry name" value="Fer2_BFD"/>
    <property type="match status" value="1"/>
</dbReference>
<evidence type="ECO:0000313" key="8">
    <source>
        <dbReference type="Proteomes" id="UP000371041"/>
    </source>
</evidence>
<feature type="domain" description="NADH-rubredoxin oxidoreductase C-terminal" evidence="6">
    <location>
        <begin position="313"/>
        <end position="367"/>
    </location>
</feature>
<dbReference type="PRINTS" id="PR00368">
    <property type="entry name" value="FADPNR"/>
</dbReference>
<dbReference type="InterPro" id="IPR016156">
    <property type="entry name" value="FAD/NAD-linked_Rdtase_dimer_sf"/>
</dbReference>
<dbReference type="Gene3D" id="3.50.50.60">
    <property type="entry name" value="FAD/NAD(P)-binding domain"/>
    <property type="match status" value="2"/>
</dbReference>
<dbReference type="InterPro" id="IPR023753">
    <property type="entry name" value="FAD/NAD-binding_dom"/>
</dbReference>
<dbReference type="Pfam" id="PF07992">
    <property type="entry name" value="Pyr_redox_2"/>
    <property type="match status" value="1"/>
</dbReference>
<dbReference type="InterPro" id="IPR007419">
    <property type="entry name" value="BFD-like_2Fe2S-bd_dom"/>
</dbReference>
<evidence type="ECO:0000256" key="1">
    <source>
        <dbReference type="ARBA" id="ARBA00001974"/>
    </source>
</evidence>
<evidence type="ECO:0000259" key="6">
    <source>
        <dbReference type="Pfam" id="PF18267"/>
    </source>
</evidence>
<protein>
    <submittedName>
        <fullName evidence="7">NAD(P)/FAD-dependent oxidoreductase</fullName>
    </submittedName>
</protein>
<keyword evidence="8" id="KW-1185">Reference proteome</keyword>
<comment type="cofactor">
    <cofactor evidence="1">
        <name>FAD</name>
        <dbReference type="ChEBI" id="CHEBI:57692"/>
    </cofactor>
</comment>
<dbReference type="PANTHER" id="PTHR43429">
    <property type="entry name" value="PYRIDINE NUCLEOTIDE-DISULFIDE OXIDOREDUCTASE DOMAIN-CONTAINING"/>
    <property type="match status" value="1"/>
</dbReference>
<name>A0A5Q3Q5X6_9PSEU</name>